<dbReference type="InterPro" id="IPR011009">
    <property type="entry name" value="Kinase-like_dom_sf"/>
</dbReference>
<dbReference type="Gene3D" id="1.10.510.10">
    <property type="entry name" value="Transferase(Phosphotransferase) domain 1"/>
    <property type="match status" value="1"/>
</dbReference>
<dbReference type="Proteomes" id="UP000016930">
    <property type="component" value="Unassembled WGS sequence"/>
</dbReference>
<sequence>MHKATQLFLDCEARESNSCPNLSPLHVSRNALAEMCHRMRLSTDKTAIDEATRCLQKTMLHTDSASCVQKLRSAGFVVLALPYPESLCASHGNYPIGVPSCSFEPGRLHRQNPSMFVVLLEHLKKTLPGITPADVVIVSSARHQTVEVAVKLGFQTALIRRPQHLESLVDLESAPPTYIADSMAHLCTVLCQRIPVPSRLKDPRDWRPDPFRVQEIYQDRGILAEGSGGKVYDAINVVTGENMVIKIDISEKVIQKECTLPYEAQAYRILRGHRGILEPRWSGHIGGGNEEAYAIVFEKLSPDLSKLCTFCRGRLSMKTICMLALQLIDIIEFVHSRGLIIRDIKPENCATGTDIDCSIVYMFDFGMAKLYQDPVTKKHIPYREGFIGTGTARYASHNAHFGRELSRRDDIEMLGHSLLYFYHDRLPWQGIYAQSTDDKLMRIGQMKTGKTFEDLLQRSPPELAAYFHHCRSLDFEDSPDYGYLKQQFTVRMKREGWQNDGKFDWIESSHSEDGTLLPEEYKWKEWPTS</sequence>
<dbReference type="InterPro" id="IPR050235">
    <property type="entry name" value="CK1_Ser-Thr_kinase"/>
</dbReference>
<dbReference type="AlphaFoldDB" id="M2PG59"/>
<dbReference type="InterPro" id="IPR023214">
    <property type="entry name" value="HAD_sf"/>
</dbReference>
<dbReference type="PANTHER" id="PTHR11909">
    <property type="entry name" value="CASEIN KINASE-RELATED"/>
    <property type="match status" value="1"/>
</dbReference>
<keyword evidence="3" id="KW-1185">Reference proteome</keyword>
<reference evidence="2 3" key="1">
    <citation type="journal article" date="2012" name="Proc. Natl. Acad. Sci. U.S.A.">
        <title>Comparative genomics of Ceriporiopsis subvermispora and Phanerochaete chrysosporium provide insight into selective ligninolysis.</title>
        <authorList>
            <person name="Fernandez-Fueyo E."/>
            <person name="Ruiz-Duenas F.J."/>
            <person name="Ferreira P."/>
            <person name="Floudas D."/>
            <person name="Hibbett D.S."/>
            <person name="Canessa P."/>
            <person name="Larrondo L.F."/>
            <person name="James T.Y."/>
            <person name="Seelenfreund D."/>
            <person name="Lobos S."/>
            <person name="Polanco R."/>
            <person name="Tello M."/>
            <person name="Honda Y."/>
            <person name="Watanabe T."/>
            <person name="Watanabe T."/>
            <person name="Ryu J.S."/>
            <person name="Kubicek C.P."/>
            <person name="Schmoll M."/>
            <person name="Gaskell J."/>
            <person name="Hammel K.E."/>
            <person name="St John F.J."/>
            <person name="Vanden Wymelenberg A."/>
            <person name="Sabat G."/>
            <person name="Splinter BonDurant S."/>
            <person name="Syed K."/>
            <person name="Yadav J.S."/>
            <person name="Doddapaneni H."/>
            <person name="Subramanian V."/>
            <person name="Lavin J.L."/>
            <person name="Oguiza J.A."/>
            <person name="Perez G."/>
            <person name="Pisabarro A.G."/>
            <person name="Ramirez L."/>
            <person name="Santoyo F."/>
            <person name="Master E."/>
            <person name="Coutinho P.M."/>
            <person name="Henrissat B."/>
            <person name="Lombard V."/>
            <person name="Magnuson J.K."/>
            <person name="Kuees U."/>
            <person name="Hori C."/>
            <person name="Igarashi K."/>
            <person name="Samejima M."/>
            <person name="Held B.W."/>
            <person name="Barry K.W."/>
            <person name="LaButti K.M."/>
            <person name="Lapidus A."/>
            <person name="Lindquist E.A."/>
            <person name="Lucas S.M."/>
            <person name="Riley R."/>
            <person name="Salamov A.A."/>
            <person name="Hoffmeister D."/>
            <person name="Schwenk D."/>
            <person name="Hadar Y."/>
            <person name="Yarden O."/>
            <person name="de Vries R.P."/>
            <person name="Wiebenga A."/>
            <person name="Stenlid J."/>
            <person name="Eastwood D."/>
            <person name="Grigoriev I.V."/>
            <person name="Berka R.M."/>
            <person name="Blanchette R.A."/>
            <person name="Kersten P."/>
            <person name="Martinez A.T."/>
            <person name="Vicuna R."/>
            <person name="Cullen D."/>
        </authorList>
    </citation>
    <scope>NUCLEOTIDE SEQUENCE [LARGE SCALE GENOMIC DNA]</scope>
    <source>
        <strain evidence="2 3">B</strain>
    </source>
</reference>
<organism evidence="2 3">
    <name type="scientific">Ceriporiopsis subvermispora (strain B)</name>
    <name type="common">White-rot fungus</name>
    <name type="synonym">Gelatoporia subvermispora</name>
    <dbReference type="NCBI Taxonomy" id="914234"/>
    <lineage>
        <taxon>Eukaryota</taxon>
        <taxon>Fungi</taxon>
        <taxon>Dikarya</taxon>
        <taxon>Basidiomycota</taxon>
        <taxon>Agaricomycotina</taxon>
        <taxon>Agaricomycetes</taxon>
        <taxon>Polyporales</taxon>
        <taxon>Gelatoporiaceae</taxon>
        <taxon>Gelatoporia</taxon>
    </lineage>
</organism>
<dbReference type="GO" id="GO:0004672">
    <property type="term" value="F:protein kinase activity"/>
    <property type="evidence" value="ECO:0007669"/>
    <property type="project" value="InterPro"/>
</dbReference>
<dbReference type="CDD" id="cd14016">
    <property type="entry name" value="STKc_CK1"/>
    <property type="match status" value="1"/>
</dbReference>
<protein>
    <recommendedName>
        <fullName evidence="1">Protein kinase domain-containing protein</fullName>
    </recommendedName>
</protein>
<dbReference type="Gene3D" id="3.40.50.1000">
    <property type="entry name" value="HAD superfamily/HAD-like"/>
    <property type="match status" value="1"/>
</dbReference>
<dbReference type="SUPFAM" id="SSF56112">
    <property type="entry name" value="Protein kinase-like (PK-like)"/>
    <property type="match status" value="1"/>
</dbReference>
<evidence type="ECO:0000313" key="2">
    <source>
        <dbReference type="EMBL" id="EMD34939.1"/>
    </source>
</evidence>
<evidence type="ECO:0000259" key="1">
    <source>
        <dbReference type="PROSITE" id="PS50011"/>
    </source>
</evidence>
<dbReference type="SMART" id="SM00220">
    <property type="entry name" value="S_TKc"/>
    <property type="match status" value="1"/>
</dbReference>
<name>M2PG59_CERS8</name>
<dbReference type="GO" id="GO:0005524">
    <property type="term" value="F:ATP binding"/>
    <property type="evidence" value="ECO:0007669"/>
    <property type="project" value="InterPro"/>
</dbReference>
<dbReference type="OrthoDB" id="3258886at2759"/>
<dbReference type="EMBL" id="KB445801">
    <property type="protein sequence ID" value="EMD34939.1"/>
    <property type="molecule type" value="Genomic_DNA"/>
</dbReference>
<dbReference type="PROSITE" id="PS50011">
    <property type="entry name" value="PROTEIN_KINASE_DOM"/>
    <property type="match status" value="1"/>
</dbReference>
<gene>
    <name evidence="2" type="ORF">CERSUDRAFT_157667</name>
</gene>
<dbReference type="InterPro" id="IPR000719">
    <property type="entry name" value="Prot_kinase_dom"/>
</dbReference>
<dbReference type="STRING" id="914234.M2PG59"/>
<accession>M2PG59</accession>
<dbReference type="Pfam" id="PF00069">
    <property type="entry name" value="Pkinase"/>
    <property type="match status" value="1"/>
</dbReference>
<dbReference type="HOGENOM" id="CLU_514810_0_0_1"/>
<evidence type="ECO:0000313" key="3">
    <source>
        <dbReference type="Proteomes" id="UP000016930"/>
    </source>
</evidence>
<proteinExistence type="predicted"/>
<dbReference type="InterPro" id="IPR036412">
    <property type="entry name" value="HAD-like_sf"/>
</dbReference>
<dbReference type="SUPFAM" id="SSF56784">
    <property type="entry name" value="HAD-like"/>
    <property type="match status" value="1"/>
</dbReference>
<feature type="domain" description="Protein kinase" evidence="1">
    <location>
        <begin position="217"/>
        <end position="489"/>
    </location>
</feature>